<dbReference type="InterPro" id="IPR057499">
    <property type="entry name" value="Kelch_FKB95"/>
</dbReference>
<dbReference type="InterPro" id="IPR001810">
    <property type="entry name" value="F-box_dom"/>
</dbReference>
<accession>A0AAU9SCE4</accession>
<proteinExistence type="predicted"/>
<dbReference type="InterPro" id="IPR015915">
    <property type="entry name" value="Kelch-typ_b-propeller"/>
</dbReference>
<dbReference type="SUPFAM" id="SSF81383">
    <property type="entry name" value="F-box domain"/>
    <property type="match status" value="1"/>
</dbReference>
<evidence type="ECO:0000313" key="2">
    <source>
        <dbReference type="EMBL" id="CAH2060013.1"/>
    </source>
</evidence>
<dbReference type="AlphaFoldDB" id="A0AAU9SCE4"/>
<dbReference type="PANTHER" id="PTHR24414">
    <property type="entry name" value="F-BOX/KELCH-REPEAT PROTEIN SKIP4"/>
    <property type="match status" value="1"/>
</dbReference>
<evidence type="ECO:0000259" key="1">
    <source>
        <dbReference type="PROSITE" id="PS50181"/>
    </source>
</evidence>
<dbReference type="Pfam" id="PF25210">
    <property type="entry name" value="Kelch_FKB95"/>
    <property type="match status" value="1"/>
</dbReference>
<name>A0AAU9SCE4_THLAR</name>
<dbReference type="InterPro" id="IPR050354">
    <property type="entry name" value="F-box/kelch-repeat_ARATH"/>
</dbReference>
<dbReference type="PANTHER" id="PTHR24414:SF184">
    <property type="entry name" value="GALACTOSE OXIDASE_KELCH REPEAT SUPERFAMILY PROTEIN"/>
    <property type="match status" value="1"/>
</dbReference>
<evidence type="ECO:0000313" key="3">
    <source>
        <dbReference type="Proteomes" id="UP000836841"/>
    </source>
</evidence>
<dbReference type="PROSITE" id="PS50181">
    <property type="entry name" value="FBOX"/>
    <property type="match status" value="1"/>
</dbReference>
<sequence length="190" mass="21610">MEKEQSSGPPFLMTSLPEDIIIDILARVPRYNYPTLSLVSKHFRSLLAVGSTIYAFCGIDNDKTTTSAFAIDCISHTAQPLTSIPAPMCNTIADIIDGKIYVIGNNYFDDRWKKVMVVFNIETQKWEKPVIIKAGIDYNYGCVVMADTLYRRDDDNSFVYALKENKWETDEMLNLKEWENACVVDDLKSV</sequence>
<dbReference type="Proteomes" id="UP000836841">
    <property type="component" value="Chromosome 4"/>
</dbReference>
<dbReference type="Gene3D" id="2.120.10.80">
    <property type="entry name" value="Kelch-type beta propeller"/>
    <property type="match status" value="1"/>
</dbReference>
<organism evidence="2 3">
    <name type="scientific">Thlaspi arvense</name>
    <name type="common">Field penny-cress</name>
    <dbReference type="NCBI Taxonomy" id="13288"/>
    <lineage>
        <taxon>Eukaryota</taxon>
        <taxon>Viridiplantae</taxon>
        <taxon>Streptophyta</taxon>
        <taxon>Embryophyta</taxon>
        <taxon>Tracheophyta</taxon>
        <taxon>Spermatophyta</taxon>
        <taxon>Magnoliopsida</taxon>
        <taxon>eudicotyledons</taxon>
        <taxon>Gunneridae</taxon>
        <taxon>Pentapetalae</taxon>
        <taxon>rosids</taxon>
        <taxon>malvids</taxon>
        <taxon>Brassicales</taxon>
        <taxon>Brassicaceae</taxon>
        <taxon>Thlaspideae</taxon>
        <taxon>Thlaspi</taxon>
    </lineage>
</organism>
<protein>
    <recommendedName>
        <fullName evidence="1">F-box domain-containing protein</fullName>
    </recommendedName>
</protein>
<dbReference type="InterPro" id="IPR036047">
    <property type="entry name" value="F-box-like_dom_sf"/>
</dbReference>
<gene>
    <name evidence="2" type="ORF">TAV2_LOCUS14569</name>
</gene>
<dbReference type="SUPFAM" id="SSF117281">
    <property type="entry name" value="Kelch motif"/>
    <property type="match status" value="1"/>
</dbReference>
<keyword evidence="3" id="KW-1185">Reference proteome</keyword>
<dbReference type="SMART" id="SM00256">
    <property type="entry name" value="FBOX"/>
    <property type="match status" value="1"/>
</dbReference>
<feature type="domain" description="F-box" evidence="1">
    <location>
        <begin position="10"/>
        <end position="57"/>
    </location>
</feature>
<dbReference type="EMBL" id="OU466860">
    <property type="protein sequence ID" value="CAH2060013.1"/>
    <property type="molecule type" value="Genomic_DNA"/>
</dbReference>
<reference evidence="2 3" key="1">
    <citation type="submission" date="2022-03" db="EMBL/GenBank/DDBJ databases">
        <authorList>
            <person name="Nunn A."/>
            <person name="Chopra R."/>
            <person name="Nunn A."/>
            <person name="Contreras Garrido A."/>
        </authorList>
    </citation>
    <scope>NUCLEOTIDE SEQUENCE [LARGE SCALE GENOMIC DNA]</scope>
</reference>
<dbReference type="CDD" id="cd22152">
    <property type="entry name" value="F-box_AtAFR-like"/>
    <property type="match status" value="1"/>
</dbReference>